<dbReference type="Pfam" id="PF13821">
    <property type="entry name" value="DUF4187"/>
    <property type="match status" value="1"/>
</dbReference>
<evidence type="ECO:0000313" key="4">
    <source>
        <dbReference type="Proteomes" id="UP001648503"/>
    </source>
</evidence>
<proteinExistence type="predicted"/>
<comment type="caution">
    <text evidence="3">The sequence shown here is derived from an EMBL/GenBank/DDBJ whole genome shotgun (WGS) entry which is preliminary data.</text>
</comment>
<dbReference type="InterPro" id="IPR025239">
    <property type="entry name" value="DUF4187"/>
</dbReference>
<evidence type="ECO:0000313" key="3">
    <source>
        <dbReference type="EMBL" id="KAH6593386.1"/>
    </source>
</evidence>
<feature type="compositionally biased region" description="Low complexity" evidence="1">
    <location>
        <begin position="65"/>
        <end position="75"/>
    </location>
</feature>
<gene>
    <name evidence="3" type="ORF">BASA50_007338</name>
</gene>
<dbReference type="Proteomes" id="UP001648503">
    <property type="component" value="Unassembled WGS sequence"/>
</dbReference>
<evidence type="ECO:0000259" key="2">
    <source>
        <dbReference type="PROSITE" id="PS50174"/>
    </source>
</evidence>
<evidence type="ECO:0000256" key="1">
    <source>
        <dbReference type="SAM" id="MobiDB-lite"/>
    </source>
</evidence>
<organism evidence="3 4">
    <name type="scientific">Batrachochytrium salamandrivorans</name>
    <dbReference type="NCBI Taxonomy" id="1357716"/>
    <lineage>
        <taxon>Eukaryota</taxon>
        <taxon>Fungi</taxon>
        <taxon>Fungi incertae sedis</taxon>
        <taxon>Chytridiomycota</taxon>
        <taxon>Chytridiomycota incertae sedis</taxon>
        <taxon>Chytridiomycetes</taxon>
        <taxon>Rhizophydiales</taxon>
        <taxon>Rhizophydiales incertae sedis</taxon>
        <taxon>Batrachochytrium</taxon>
    </lineage>
</organism>
<protein>
    <recommendedName>
        <fullName evidence="2">G-patch domain-containing protein</fullName>
    </recommendedName>
</protein>
<feature type="compositionally biased region" description="Polar residues" evidence="1">
    <location>
        <begin position="23"/>
        <end position="34"/>
    </location>
</feature>
<dbReference type="PANTHER" id="PTHR21032:SF0">
    <property type="entry name" value="G PATCH DOMAIN-CONTAINING PROTEIN 11"/>
    <property type="match status" value="1"/>
</dbReference>
<dbReference type="SMART" id="SM01173">
    <property type="entry name" value="DUF4187"/>
    <property type="match status" value="1"/>
</dbReference>
<reference evidence="3 4" key="1">
    <citation type="submission" date="2021-02" db="EMBL/GenBank/DDBJ databases">
        <title>Variation within the Batrachochytrium salamandrivorans European outbreak.</title>
        <authorList>
            <person name="Kelly M."/>
            <person name="Pasmans F."/>
            <person name="Shea T.P."/>
            <person name="Munoz J.F."/>
            <person name="Carranza S."/>
            <person name="Cuomo C.A."/>
            <person name="Martel A."/>
        </authorList>
    </citation>
    <scope>NUCLEOTIDE SEQUENCE [LARGE SCALE GENOMIC DNA]</scope>
    <source>
        <strain evidence="3 4">AMFP18/2</strain>
    </source>
</reference>
<feature type="domain" description="G-patch" evidence="2">
    <location>
        <begin position="113"/>
        <end position="159"/>
    </location>
</feature>
<accession>A0ABQ8F7P7</accession>
<feature type="compositionally biased region" description="Polar residues" evidence="1">
    <location>
        <begin position="1"/>
        <end position="11"/>
    </location>
</feature>
<dbReference type="SMART" id="SM00443">
    <property type="entry name" value="G_patch"/>
    <property type="match status" value="1"/>
</dbReference>
<dbReference type="EMBL" id="JAFCIX010000356">
    <property type="protein sequence ID" value="KAH6593386.1"/>
    <property type="molecule type" value="Genomic_DNA"/>
</dbReference>
<dbReference type="InterPro" id="IPR000467">
    <property type="entry name" value="G_patch_dom"/>
</dbReference>
<sequence>MSNSDSDTDTFTGLGCCPRTAAGRTTVSDKNASPGNAKDSEESEEDYMSAEFLNSMEEASKKTTHASSSASSITYSERRKRTLAEQQTKAYNMPVREQSRSLLEKGLQTHIPESNVGFKMLAKMGYQKGTPLGNSASGIVEPIQVTLKSGRHGVGVEDEASVKRKRTEMESVQIERQQDLARCAFRSKMNENFDIRRVESDLQKARASCMTMDERAGLPWHIYWPPQASNNSLNDDQDTPHLTDQEVYHRELADDDSDAEALDNKESPQSVFDSLELQEQLQQVIEYLRCQYYYCLWCGAVYADRDELSSQCPGNTFQDHEDE</sequence>
<dbReference type="PANTHER" id="PTHR21032">
    <property type="entry name" value="G PATCH DOMAIN-CONTAINING PROTEIN 11"/>
    <property type="match status" value="1"/>
</dbReference>
<dbReference type="InterPro" id="IPR039249">
    <property type="entry name" value="GPATCH11"/>
</dbReference>
<feature type="region of interest" description="Disordered" evidence="1">
    <location>
        <begin position="1"/>
        <end position="85"/>
    </location>
</feature>
<keyword evidence="4" id="KW-1185">Reference proteome</keyword>
<dbReference type="Pfam" id="PF01585">
    <property type="entry name" value="G-patch"/>
    <property type="match status" value="1"/>
</dbReference>
<dbReference type="PROSITE" id="PS50174">
    <property type="entry name" value="G_PATCH"/>
    <property type="match status" value="1"/>
</dbReference>
<name>A0ABQ8F7P7_9FUNG</name>